<evidence type="ECO:0000256" key="2">
    <source>
        <dbReference type="ARBA" id="ARBA00023239"/>
    </source>
</evidence>
<dbReference type="Pfam" id="PF14031">
    <property type="entry name" value="D-ser_dehydrat"/>
    <property type="match status" value="1"/>
</dbReference>
<proteinExistence type="inferred from homology"/>
<dbReference type="GO" id="GO:0036088">
    <property type="term" value="P:D-serine catabolic process"/>
    <property type="evidence" value="ECO:0007669"/>
    <property type="project" value="TreeGrafter"/>
</dbReference>
<comment type="caution">
    <text evidence="4">The sequence shown here is derived from an EMBL/GenBank/DDBJ whole genome shotgun (WGS) entry which is preliminary data.</text>
</comment>
<dbReference type="PANTHER" id="PTHR28004:SF2">
    <property type="entry name" value="D-SERINE DEHYDRATASE"/>
    <property type="match status" value="1"/>
</dbReference>
<evidence type="ECO:0000313" key="5">
    <source>
        <dbReference type="Proteomes" id="UP000281118"/>
    </source>
</evidence>
<dbReference type="OrthoDB" id="9772497at2"/>
<dbReference type="CDD" id="cd06819">
    <property type="entry name" value="PLPDE_III_LS_D-TA"/>
    <property type="match status" value="1"/>
</dbReference>
<dbReference type="GO" id="GO:0008721">
    <property type="term" value="F:D-serine ammonia-lyase activity"/>
    <property type="evidence" value="ECO:0007669"/>
    <property type="project" value="TreeGrafter"/>
</dbReference>
<dbReference type="InterPro" id="IPR042208">
    <property type="entry name" value="D-ser_dehydrat-like_sf"/>
</dbReference>
<dbReference type="Proteomes" id="UP000281118">
    <property type="component" value="Unassembled WGS sequence"/>
</dbReference>
<sequence length="388" mass="40897">MPQALQQVNTPLIGVPGGRHLLDTPALLIDLPAMTRNIERMASFARSRGVNLRPHVKTHKSVEIARRQVAAGAIGVSCVTLGEAEVMVQGGIPGVLITSPAVTPSKIARLIRLAQQARPGDVMVVVDNPQNLAELARAASELTHPLDVLVDYGAGYNRTGAATQAKVLELAALAAAEPRLRLRGLQAYAGNLQHIVAREERSAAAAGLRETVAGIVAAARRQGLNFDIVTGAGTGTHDLDSQENAFTELQAGSYVFMDAEYSRVLADGDQPSPFETSLFVQTAVVSTNAADWVTVDGGTKCFSTDSGVPLVAKGADAASRYAFFGDEHGKLMPPAGSQGSQAQRPALGSRVEFVTPHCDPTVNLHDAYHVVEGGTLVAIWPVDARGRR</sequence>
<accession>A0A3S0XBJ8</accession>
<gene>
    <name evidence="4" type="ORF">EJP67_02125</name>
</gene>
<reference evidence="4 5" key="1">
    <citation type="submission" date="2018-12" db="EMBL/GenBank/DDBJ databases">
        <title>The genome sequences of Variovorax guangxiensis DSM 27352.</title>
        <authorList>
            <person name="Gao J."/>
            <person name="Sun J."/>
        </authorList>
    </citation>
    <scope>NUCLEOTIDE SEQUENCE [LARGE SCALE GENOMIC DNA]</scope>
    <source>
        <strain evidence="4 5">DSM 27352</strain>
    </source>
</reference>
<dbReference type="PANTHER" id="PTHR28004">
    <property type="entry name" value="ZGC:162816-RELATED"/>
    <property type="match status" value="1"/>
</dbReference>
<evidence type="ECO:0000256" key="1">
    <source>
        <dbReference type="ARBA" id="ARBA00005323"/>
    </source>
</evidence>
<dbReference type="SMART" id="SM01119">
    <property type="entry name" value="D-ser_dehydrat"/>
    <property type="match status" value="1"/>
</dbReference>
<dbReference type="EMBL" id="RXFT01000001">
    <property type="protein sequence ID" value="RUR65850.1"/>
    <property type="molecule type" value="Genomic_DNA"/>
</dbReference>
<comment type="similarity">
    <text evidence="1">Belongs to the DSD1 family.</text>
</comment>
<dbReference type="InterPro" id="IPR001608">
    <property type="entry name" value="Ala_racemase_N"/>
</dbReference>
<dbReference type="Gene3D" id="2.40.37.20">
    <property type="entry name" value="D-serine dehydratase-like domain"/>
    <property type="match status" value="1"/>
</dbReference>
<dbReference type="Pfam" id="PF01168">
    <property type="entry name" value="Ala_racemase_N"/>
    <property type="match status" value="1"/>
</dbReference>
<name>A0A3S0XBJ8_9BURK</name>
<dbReference type="InterPro" id="IPR029066">
    <property type="entry name" value="PLP-binding_barrel"/>
</dbReference>
<dbReference type="SUPFAM" id="SSF51419">
    <property type="entry name" value="PLP-binding barrel"/>
    <property type="match status" value="1"/>
</dbReference>
<evidence type="ECO:0000313" key="4">
    <source>
        <dbReference type="EMBL" id="RUR65850.1"/>
    </source>
</evidence>
<feature type="domain" description="D-serine dehydratase-like" evidence="3">
    <location>
        <begin position="277"/>
        <end position="372"/>
    </location>
</feature>
<dbReference type="InterPro" id="IPR051466">
    <property type="entry name" value="D-amino_acid_metab_enzyme"/>
</dbReference>
<organism evidence="4 5">
    <name type="scientific">Variovorax guangxiensis</name>
    <dbReference type="NCBI Taxonomy" id="1775474"/>
    <lineage>
        <taxon>Bacteria</taxon>
        <taxon>Pseudomonadati</taxon>
        <taxon>Pseudomonadota</taxon>
        <taxon>Betaproteobacteria</taxon>
        <taxon>Burkholderiales</taxon>
        <taxon>Comamonadaceae</taxon>
        <taxon>Variovorax</taxon>
    </lineage>
</organism>
<dbReference type="RefSeq" id="WP_126018919.1">
    <property type="nucleotide sequence ID" value="NZ_RXFT01000001.1"/>
</dbReference>
<dbReference type="AlphaFoldDB" id="A0A3S0XBJ8"/>
<keyword evidence="2" id="KW-0456">Lyase</keyword>
<dbReference type="InterPro" id="IPR026956">
    <property type="entry name" value="D-ser_dehydrat-like_dom"/>
</dbReference>
<dbReference type="Gene3D" id="3.20.20.10">
    <property type="entry name" value="Alanine racemase"/>
    <property type="match status" value="1"/>
</dbReference>
<evidence type="ECO:0000259" key="3">
    <source>
        <dbReference type="SMART" id="SM01119"/>
    </source>
</evidence>
<protein>
    <submittedName>
        <fullName evidence="4">DSD1 family PLP-dependent enzyme</fullName>
    </submittedName>
</protein>